<dbReference type="PANTHER" id="PTHR46481">
    <property type="entry name" value="ZINC FINGER BED DOMAIN-CONTAINING PROTEIN 4"/>
    <property type="match status" value="1"/>
</dbReference>
<dbReference type="InterPro" id="IPR008906">
    <property type="entry name" value="HATC_C_dom"/>
</dbReference>
<evidence type="ECO:0000256" key="6">
    <source>
        <dbReference type="SAM" id="MobiDB-lite"/>
    </source>
</evidence>
<gene>
    <name evidence="8" type="ORF">TKK_019655</name>
</gene>
<keyword evidence="4" id="KW-0862">Zinc</keyword>
<evidence type="ECO:0000313" key="8">
    <source>
        <dbReference type="EMBL" id="KAL3384556.1"/>
    </source>
</evidence>
<dbReference type="InterPro" id="IPR012337">
    <property type="entry name" value="RNaseH-like_sf"/>
</dbReference>
<dbReference type="EMBL" id="JBJJXI010000170">
    <property type="protein sequence ID" value="KAL3384556.1"/>
    <property type="molecule type" value="Genomic_DNA"/>
</dbReference>
<comment type="caution">
    <text evidence="8">The sequence shown here is derived from an EMBL/GenBank/DDBJ whole genome shotgun (WGS) entry which is preliminary data.</text>
</comment>
<name>A0ABD2VVN7_9HYME</name>
<feature type="domain" description="HAT C-terminal dimerisation" evidence="7">
    <location>
        <begin position="500"/>
        <end position="580"/>
    </location>
</feature>
<proteinExistence type="predicted"/>
<keyword evidence="9" id="KW-1185">Reference proteome</keyword>
<dbReference type="Pfam" id="PF05699">
    <property type="entry name" value="Dimer_Tnp_hAT"/>
    <property type="match status" value="1"/>
</dbReference>
<sequence>MINQIDVSENKCTTERRIVTWLCFKNLPKSFFDDRETQNFFAFFNKNIPVPSKNQANIMIKEEFKKMQKNVKNLLEKNKSKFAFTIDAWSGKTRKSYYGVTVHYIDKNWTLNSFAIDFSPSKGKHSGLDIAHTFYEIAKFYNIHDKIAGITVDNAAANIKFTSELSKILKNDKIDFDPDDQHFRCLAHVLNLSVQDILKLMEVECYDGENCSDEEEEEEEEEEEKEEEVDDDDDLDNIPDYEIEDFESKQKFISNVVNKIRKLLKKIRNSEKISLRLEACCKVFDIKYKVPLSDSKTRWNSTFDMLNNAYQMKDALDQLCKTYDTLTCVEPSEWILVGRLLEFLGDYKRVSERISGEKYVTLPGAVIAFNCLLDRLEKKSFELDEQEHLNEIDRILILAFQKGRDKLINHYQKCNWIYCISLILDPRSKAIGLQKTGWSRELHDETLDKFKSVFKIYYDKYFIDDCTEEPALKKCRKSEEDLDFDILFVKPKKSIVWMNEINKYLEDPRPDSDTDILLWWKLHANEYPIIARMARDILCIPATSVPAERLFSEASLVLTKTRCSLKDDSLRELICINRWMRSNNREEICEIK</sequence>
<reference evidence="8 9" key="1">
    <citation type="journal article" date="2024" name="bioRxiv">
        <title>A reference genome for Trichogramma kaykai: A tiny desert-dwelling parasitoid wasp with competing sex-ratio distorters.</title>
        <authorList>
            <person name="Culotta J."/>
            <person name="Lindsey A.R."/>
        </authorList>
    </citation>
    <scope>NUCLEOTIDE SEQUENCE [LARGE SCALE GENOMIC DNA]</scope>
    <source>
        <strain evidence="8 9">KSX58</strain>
    </source>
</reference>
<dbReference type="InterPro" id="IPR052035">
    <property type="entry name" value="ZnF_BED_domain_contain"/>
</dbReference>
<dbReference type="SUPFAM" id="SSF53098">
    <property type="entry name" value="Ribonuclease H-like"/>
    <property type="match status" value="1"/>
</dbReference>
<dbReference type="PANTHER" id="PTHR46481:SF10">
    <property type="entry name" value="ZINC FINGER BED DOMAIN-CONTAINING PROTEIN 39"/>
    <property type="match status" value="1"/>
</dbReference>
<protein>
    <recommendedName>
        <fullName evidence="7">HAT C-terminal dimerisation domain-containing protein</fullName>
    </recommendedName>
</protein>
<keyword evidence="3" id="KW-0863">Zinc-finger</keyword>
<dbReference type="GO" id="GO:0005634">
    <property type="term" value="C:nucleus"/>
    <property type="evidence" value="ECO:0007669"/>
    <property type="project" value="UniProtKB-SubCell"/>
</dbReference>
<organism evidence="8 9">
    <name type="scientific">Trichogramma kaykai</name>
    <dbReference type="NCBI Taxonomy" id="54128"/>
    <lineage>
        <taxon>Eukaryota</taxon>
        <taxon>Metazoa</taxon>
        <taxon>Ecdysozoa</taxon>
        <taxon>Arthropoda</taxon>
        <taxon>Hexapoda</taxon>
        <taxon>Insecta</taxon>
        <taxon>Pterygota</taxon>
        <taxon>Neoptera</taxon>
        <taxon>Endopterygota</taxon>
        <taxon>Hymenoptera</taxon>
        <taxon>Apocrita</taxon>
        <taxon>Proctotrupomorpha</taxon>
        <taxon>Chalcidoidea</taxon>
        <taxon>Trichogrammatidae</taxon>
        <taxon>Trichogramma</taxon>
    </lineage>
</organism>
<evidence type="ECO:0000256" key="2">
    <source>
        <dbReference type="ARBA" id="ARBA00022723"/>
    </source>
</evidence>
<comment type="subcellular location">
    <subcellularLocation>
        <location evidence="1">Nucleus</location>
    </subcellularLocation>
</comment>
<keyword evidence="2" id="KW-0479">Metal-binding</keyword>
<feature type="region of interest" description="Disordered" evidence="6">
    <location>
        <begin position="209"/>
        <end position="237"/>
    </location>
</feature>
<dbReference type="AlphaFoldDB" id="A0ABD2VVN7"/>
<keyword evidence="5" id="KW-0539">Nucleus</keyword>
<evidence type="ECO:0000256" key="5">
    <source>
        <dbReference type="ARBA" id="ARBA00023242"/>
    </source>
</evidence>
<evidence type="ECO:0000256" key="4">
    <source>
        <dbReference type="ARBA" id="ARBA00022833"/>
    </source>
</evidence>
<dbReference type="GO" id="GO:0008270">
    <property type="term" value="F:zinc ion binding"/>
    <property type="evidence" value="ECO:0007669"/>
    <property type="project" value="UniProtKB-KW"/>
</dbReference>
<evidence type="ECO:0000256" key="1">
    <source>
        <dbReference type="ARBA" id="ARBA00004123"/>
    </source>
</evidence>
<evidence type="ECO:0000313" key="9">
    <source>
        <dbReference type="Proteomes" id="UP001627154"/>
    </source>
</evidence>
<evidence type="ECO:0000259" key="7">
    <source>
        <dbReference type="Pfam" id="PF05699"/>
    </source>
</evidence>
<dbReference type="Proteomes" id="UP001627154">
    <property type="component" value="Unassembled WGS sequence"/>
</dbReference>
<evidence type="ECO:0000256" key="3">
    <source>
        <dbReference type="ARBA" id="ARBA00022771"/>
    </source>
</evidence>
<accession>A0ABD2VVN7</accession>